<name>A0A383BMC4_9ZZZZ</name>
<dbReference type="EMBL" id="UINC01201272">
    <property type="protein sequence ID" value="SVE20538.1"/>
    <property type="molecule type" value="Genomic_DNA"/>
</dbReference>
<protein>
    <submittedName>
        <fullName evidence="1">Uncharacterized protein</fullName>
    </submittedName>
</protein>
<accession>A0A383BMC4</accession>
<sequence length="31" mass="3584">MYGYIILICSTAIGIICISYRDMAIPHRWPI</sequence>
<proteinExistence type="predicted"/>
<feature type="non-terminal residue" evidence="1">
    <location>
        <position position="31"/>
    </location>
</feature>
<gene>
    <name evidence="1" type="ORF">METZ01_LOCUS473392</name>
</gene>
<organism evidence="1">
    <name type="scientific">marine metagenome</name>
    <dbReference type="NCBI Taxonomy" id="408172"/>
    <lineage>
        <taxon>unclassified sequences</taxon>
        <taxon>metagenomes</taxon>
        <taxon>ecological metagenomes</taxon>
    </lineage>
</organism>
<dbReference type="AlphaFoldDB" id="A0A383BMC4"/>
<reference evidence="1" key="1">
    <citation type="submission" date="2018-05" db="EMBL/GenBank/DDBJ databases">
        <authorList>
            <person name="Lanie J.A."/>
            <person name="Ng W.-L."/>
            <person name="Kazmierczak K.M."/>
            <person name="Andrzejewski T.M."/>
            <person name="Davidsen T.M."/>
            <person name="Wayne K.J."/>
            <person name="Tettelin H."/>
            <person name="Glass J.I."/>
            <person name="Rusch D."/>
            <person name="Podicherti R."/>
            <person name="Tsui H.-C.T."/>
            <person name="Winkler M.E."/>
        </authorList>
    </citation>
    <scope>NUCLEOTIDE SEQUENCE</scope>
</reference>
<evidence type="ECO:0000313" key="1">
    <source>
        <dbReference type="EMBL" id="SVE20538.1"/>
    </source>
</evidence>